<dbReference type="PANTHER" id="PTHR47129:SF1">
    <property type="entry name" value="NMRA-LIKE DOMAIN-CONTAINING PROTEIN"/>
    <property type="match status" value="1"/>
</dbReference>
<dbReference type="AlphaFoldDB" id="A0A7H1MLS5"/>
<reference evidence="2 3" key="1">
    <citation type="submission" date="2019-08" db="EMBL/GenBank/DDBJ databases">
        <authorList>
            <person name="Chang H.C."/>
            <person name="Mun S.Y."/>
        </authorList>
    </citation>
    <scope>NUCLEOTIDE SEQUENCE [LARGE SCALE GENOMIC DNA]</scope>
    <source>
        <strain evidence="2 3">SK</strain>
    </source>
</reference>
<dbReference type="Proteomes" id="UP000516446">
    <property type="component" value="Chromosome"/>
</dbReference>
<dbReference type="InterPro" id="IPR052718">
    <property type="entry name" value="NmrA-type_oxidoreductase"/>
</dbReference>
<evidence type="ECO:0000259" key="1">
    <source>
        <dbReference type="Pfam" id="PF13460"/>
    </source>
</evidence>
<accession>A0A7H1MLS5</accession>
<evidence type="ECO:0000313" key="2">
    <source>
        <dbReference type="EMBL" id="QNT64411.1"/>
    </source>
</evidence>
<organism evidence="2 3">
    <name type="scientific">Weissella koreensis</name>
    <dbReference type="NCBI Taxonomy" id="165096"/>
    <lineage>
        <taxon>Bacteria</taxon>
        <taxon>Bacillati</taxon>
        <taxon>Bacillota</taxon>
        <taxon>Bacilli</taxon>
        <taxon>Lactobacillales</taxon>
        <taxon>Lactobacillaceae</taxon>
        <taxon>Weissella</taxon>
    </lineage>
</organism>
<evidence type="ECO:0000313" key="3">
    <source>
        <dbReference type="Proteomes" id="UP000516446"/>
    </source>
</evidence>
<feature type="domain" description="NAD(P)-binding" evidence="1">
    <location>
        <begin position="14"/>
        <end position="164"/>
    </location>
</feature>
<dbReference type="InterPro" id="IPR036291">
    <property type="entry name" value="NAD(P)-bd_dom_sf"/>
</dbReference>
<dbReference type="EMBL" id="CP043431">
    <property type="protein sequence ID" value="QNT64411.1"/>
    <property type="molecule type" value="Genomic_DNA"/>
</dbReference>
<dbReference type="RefSeq" id="WP_006846139.1">
    <property type="nucleotide sequence ID" value="NZ_CP026847.1"/>
</dbReference>
<sequence>MTTYAITSVTGRFGQVAIKQLNQLINPDDQIIGLARNVSKAKAMVPENVIVKKGDFNEHTTLQESLVGVDKLLFISSQPGQAVSRSTQHLNVVNAAKKAGVKFIAYTSFPHADTANTPLAMDHQKTEKALLDSGIKTSFLRNNWYLENELMTLKTAADQKTFVDATNNQLVGWALEKEYAQAAAEVLTLADPKSIYELSGSARTYTDLINNMDANINVKEASLKQLSSELIAAHYNEDQINGIIFNQTLISEGALAQTSSDLTELLGHPLTNIKDALNQLLN</sequence>
<proteinExistence type="predicted"/>
<gene>
    <name evidence="2" type="ORF">FY536_03530</name>
</gene>
<dbReference type="SUPFAM" id="SSF51735">
    <property type="entry name" value="NAD(P)-binding Rossmann-fold domains"/>
    <property type="match status" value="1"/>
</dbReference>
<keyword evidence="3" id="KW-1185">Reference proteome</keyword>
<dbReference type="PANTHER" id="PTHR47129">
    <property type="entry name" value="QUINONE OXIDOREDUCTASE 2"/>
    <property type="match status" value="1"/>
</dbReference>
<dbReference type="InterPro" id="IPR016040">
    <property type="entry name" value="NAD(P)-bd_dom"/>
</dbReference>
<name>A0A7H1MLS5_9LACO</name>
<dbReference type="Gene3D" id="3.90.25.10">
    <property type="entry name" value="UDP-galactose 4-epimerase, domain 1"/>
    <property type="match status" value="1"/>
</dbReference>
<dbReference type="Gene3D" id="3.40.50.720">
    <property type="entry name" value="NAD(P)-binding Rossmann-like Domain"/>
    <property type="match status" value="1"/>
</dbReference>
<protein>
    <submittedName>
        <fullName evidence="2">NAD(P)H-binding protein</fullName>
    </submittedName>
</protein>
<dbReference type="Pfam" id="PF13460">
    <property type="entry name" value="NAD_binding_10"/>
    <property type="match status" value="1"/>
</dbReference>